<name>A0A9D7DW33_9PROT</name>
<feature type="domain" description="HDOD" evidence="1">
    <location>
        <begin position="173"/>
        <end position="376"/>
    </location>
</feature>
<organism evidence="2 3">
    <name type="scientific">Candidatus Methylophosphatis roskildensis</name>
    <dbReference type="NCBI Taxonomy" id="2899263"/>
    <lineage>
        <taxon>Bacteria</taxon>
        <taxon>Pseudomonadati</taxon>
        <taxon>Pseudomonadota</taxon>
        <taxon>Betaproteobacteria</taxon>
        <taxon>Nitrosomonadales</taxon>
        <taxon>Sterolibacteriaceae</taxon>
        <taxon>Candidatus Methylophosphatis</taxon>
    </lineage>
</organism>
<dbReference type="Proteomes" id="UP000807785">
    <property type="component" value="Unassembled WGS sequence"/>
</dbReference>
<dbReference type="Gene3D" id="1.10.3210.10">
    <property type="entry name" value="Hypothetical protein af1432"/>
    <property type="match status" value="1"/>
</dbReference>
<proteinExistence type="predicted"/>
<dbReference type="InterPro" id="IPR052340">
    <property type="entry name" value="RNase_Y/CdgJ"/>
</dbReference>
<dbReference type="PANTHER" id="PTHR33525">
    <property type="match status" value="1"/>
</dbReference>
<dbReference type="EMBL" id="JADJEV010000001">
    <property type="protein sequence ID" value="MBK6971895.1"/>
    <property type="molecule type" value="Genomic_DNA"/>
</dbReference>
<comment type="caution">
    <text evidence="2">The sequence shown here is derived from an EMBL/GenBank/DDBJ whole genome shotgun (WGS) entry which is preliminary data.</text>
</comment>
<gene>
    <name evidence="2" type="ORF">IPH26_02630</name>
</gene>
<dbReference type="SUPFAM" id="SSF109604">
    <property type="entry name" value="HD-domain/PDEase-like"/>
    <property type="match status" value="1"/>
</dbReference>
<dbReference type="PANTHER" id="PTHR33525:SF4">
    <property type="entry name" value="CYCLIC DI-GMP PHOSPHODIESTERASE CDGJ"/>
    <property type="match status" value="1"/>
</dbReference>
<dbReference type="PROSITE" id="PS51833">
    <property type="entry name" value="HDOD"/>
    <property type="match status" value="1"/>
</dbReference>
<dbReference type="AlphaFoldDB" id="A0A9D7DW33"/>
<evidence type="ECO:0000259" key="1">
    <source>
        <dbReference type="PROSITE" id="PS51833"/>
    </source>
</evidence>
<sequence>MTVLLTHEPVVNKSRAITANRLVVHAPSMDAACDALNEVAPSWPMERTVLLGLSGIPLDATLVEWELPENTLIELPASLLVTAEGTQLAEALTEKGIGLCVTNVGHGEKLPANVPLRFGLIDIVSHPRVLPGVGVPLAVGLTNAAGFDAAMAVGYAGATGWFFLNGGPKAHRLSPGHAQIVRVLNLVRRDADIKEIEAALKLDVALSYKLLRYINSAGFGLPVEIQSFRHAVTMLGYDNLNKWLSLLLVTASKQPGASAIMQAAVARGRFMEQVGRVFFDKSEHDNLFITGAFSLLNVLLGTSMEAVLGEMHLPDSITSALTGQGGVYKPFLDLARSCEDDPRLLARQAESLGLDFQTINRAQLSAVSFADTLQAD</sequence>
<evidence type="ECO:0000313" key="3">
    <source>
        <dbReference type="Proteomes" id="UP000807785"/>
    </source>
</evidence>
<protein>
    <submittedName>
        <fullName evidence="2">HDOD domain-containing protein</fullName>
    </submittedName>
</protein>
<accession>A0A9D7DW33</accession>
<evidence type="ECO:0000313" key="2">
    <source>
        <dbReference type="EMBL" id="MBK6971895.1"/>
    </source>
</evidence>
<dbReference type="Pfam" id="PF08668">
    <property type="entry name" value="HDOD"/>
    <property type="match status" value="1"/>
</dbReference>
<reference evidence="2" key="1">
    <citation type="submission" date="2020-10" db="EMBL/GenBank/DDBJ databases">
        <title>Connecting structure to function with the recovery of over 1000 high-quality activated sludge metagenome-assembled genomes encoding full-length rRNA genes using long-read sequencing.</title>
        <authorList>
            <person name="Singleton C.M."/>
            <person name="Petriglieri F."/>
            <person name="Kristensen J.M."/>
            <person name="Kirkegaard R.H."/>
            <person name="Michaelsen T.Y."/>
            <person name="Andersen M.H."/>
            <person name="Karst S.M."/>
            <person name="Dueholm M.S."/>
            <person name="Nielsen P.H."/>
            <person name="Albertsen M."/>
        </authorList>
    </citation>
    <scope>NUCLEOTIDE SEQUENCE</scope>
    <source>
        <strain evidence="2">Bjer_18-Q3-R1-45_BAT3C.347</strain>
    </source>
</reference>
<dbReference type="InterPro" id="IPR013976">
    <property type="entry name" value="HDOD"/>
</dbReference>